<keyword evidence="3" id="KW-1185">Reference proteome</keyword>
<dbReference type="InParanoid" id="B3RKC2"/>
<feature type="chain" id="PRO_5002798310" description="Spaetzle domain-containing protein" evidence="1">
    <location>
        <begin position="28"/>
        <end position="172"/>
    </location>
</feature>
<protein>
    <recommendedName>
        <fullName evidence="4">Spaetzle domain-containing protein</fullName>
    </recommendedName>
</protein>
<sequence>MVRSTISKLLIIPVMMILLIALPYGSARSSQSEDAMCKETKLGSHSVKEIDNTKGLKHTSTKIKKSLETDNFGFTCFVAEKLQAFIPPQVLSNFTLRGPSQYAYTSCDYAGCSPKMIEKCEKANMKQRIEFEYDVLDDSWPSVDKKAVFSLYVPIHCACIQQEVKFKLIVEP</sequence>
<keyword evidence="1" id="KW-0732">Signal</keyword>
<dbReference type="AlphaFoldDB" id="B3RKC2"/>
<name>B3RKC2_TRIAD</name>
<evidence type="ECO:0000313" key="2">
    <source>
        <dbReference type="EMBL" id="EDV29900.1"/>
    </source>
</evidence>
<gene>
    <name evidence="2" type="ORF">TRIADDRAFT_52791</name>
</gene>
<dbReference type="Proteomes" id="UP000009022">
    <property type="component" value="Unassembled WGS sequence"/>
</dbReference>
<dbReference type="GeneID" id="6749593"/>
<reference evidence="2 3" key="1">
    <citation type="journal article" date="2008" name="Nature">
        <title>The Trichoplax genome and the nature of placozoans.</title>
        <authorList>
            <person name="Srivastava M."/>
            <person name="Begovic E."/>
            <person name="Chapman J."/>
            <person name="Putnam N.H."/>
            <person name="Hellsten U."/>
            <person name="Kawashima T."/>
            <person name="Kuo A."/>
            <person name="Mitros T."/>
            <person name="Salamov A."/>
            <person name="Carpenter M.L."/>
            <person name="Signorovitch A.Y."/>
            <person name="Moreno M.A."/>
            <person name="Kamm K."/>
            <person name="Grimwood J."/>
            <person name="Schmutz J."/>
            <person name="Shapiro H."/>
            <person name="Grigoriev I.V."/>
            <person name="Buss L.W."/>
            <person name="Schierwater B."/>
            <person name="Dellaporta S.L."/>
            <person name="Rokhsar D.S."/>
        </authorList>
    </citation>
    <scope>NUCLEOTIDE SEQUENCE [LARGE SCALE GENOMIC DNA]</scope>
    <source>
        <strain evidence="2 3">Grell-BS-1999</strain>
    </source>
</reference>
<evidence type="ECO:0000313" key="3">
    <source>
        <dbReference type="Proteomes" id="UP000009022"/>
    </source>
</evidence>
<accession>B3RKC2</accession>
<dbReference type="HOGENOM" id="CLU_1557272_0_0_1"/>
<dbReference type="CTD" id="6749593"/>
<evidence type="ECO:0008006" key="4">
    <source>
        <dbReference type="Google" id="ProtNLM"/>
    </source>
</evidence>
<dbReference type="KEGG" id="tad:TRIADDRAFT_52791"/>
<proteinExistence type="predicted"/>
<organism evidence="2 3">
    <name type="scientific">Trichoplax adhaerens</name>
    <name type="common">Trichoplax reptans</name>
    <dbReference type="NCBI Taxonomy" id="10228"/>
    <lineage>
        <taxon>Eukaryota</taxon>
        <taxon>Metazoa</taxon>
        <taxon>Placozoa</taxon>
        <taxon>Uniplacotomia</taxon>
        <taxon>Trichoplacea</taxon>
        <taxon>Trichoplacidae</taxon>
        <taxon>Trichoplax</taxon>
    </lineage>
</organism>
<evidence type="ECO:0000256" key="1">
    <source>
        <dbReference type="SAM" id="SignalP"/>
    </source>
</evidence>
<dbReference type="RefSeq" id="XP_002109102.1">
    <property type="nucleotide sequence ID" value="XM_002109066.1"/>
</dbReference>
<feature type="signal peptide" evidence="1">
    <location>
        <begin position="1"/>
        <end position="27"/>
    </location>
</feature>
<dbReference type="EMBL" id="DS985241">
    <property type="protein sequence ID" value="EDV29900.1"/>
    <property type="molecule type" value="Genomic_DNA"/>
</dbReference>